<organism evidence="2 3">
    <name type="scientific">Asbolus verrucosus</name>
    <name type="common">Desert ironclad beetle</name>
    <dbReference type="NCBI Taxonomy" id="1661398"/>
    <lineage>
        <taxon>Eukaryota</taxon>
        <taxon>Metazoa</taxon>
        <taxon>Ecdysozoa</taxon>
        <taxon>Arthropoda</taxon>
        <taxon>Hexapoda</taxon>
        <taxon>Insecta</taxon>
        <taxon>Pterygota</taxon>
        <taxon>Neoptera</taxon>
        <taxon>Endopterygota</taxon>
        <taxon>Coleoptera</taxon>
        <taxon>Polyphaga</taxon>
        <taxon>Cucujiformia</taxon>
        <taxon>Tenebrionidae</taxon>
        <taxon>Pimeliinae</taxon>
        <taxon>Asbolus</taxon>
    </lineage>
</organism>
<keyword evidence="1" id="KW-0732">Signal</keyword>
<feature type="chain" id="PRO_5019722435" evidence="1">
    <location>
        <begin position="27"/>
        <end position="84"/>
    </location>
</feature>
<protein>
    <submittedName>
        <fullName evidence="2">Uncharacterized protein</fullName>
    </submittedName>
</protein>
<evidence type="ECO:0000313" key="2">
    <source>
        <dbReference type="EMBL" id="RZC31867.1"/>
    </source>
</evidence>
<evidence type="ECO:0000313" key="3">
    <source>
        <dbReference type="Proteomes" id="UP000292052"/>
    </source>
</evidence>
<gene>
    <name evidence="2" type="ORF">BDFB_014935</name>
</gene>
<comment type="caution">
    <text evidence="2">The sequence shown here is derived from an EMBL/GenBank/DDBJ whole genome shotgun (WGS) entry which is preliminary data.</text>
</comment>
<dbReference type="OrthoDB" id="10530724at2759"/>
<name>A0A482VH84_ASBVE</name>
<keyword evidence="3" id="KW-1185">Reference proteome</keyword>
<accession>A0A482VH84</accession>
<evidence type="ECO:0000256" key="1">
    <source>
        <dbReference type="SAM" id="SignalP"/>
    </source>
</evidence>
<sequence length="84" mass="9142">MVRAYKPPKLNFNLIVLAILVHVSCPTDNGNIIEIAARQEAAIKLFTRQCPMGARVVEVTAIRGRGRKIALGVFVTSGTQLPNL</sequence>
<dbReference type="AlphaFoldDB" id="A0A482VH84"/>
<proteinExistence type="predicted"/>
<dbReference type="EMBL" id="QDEB01101765">
    <property type="protein sequence ID" value="RZC31867.1"/>
    <property type="molecule type" value="Genomic_DNA"/>
</dbReference>
<feature type="signal peptide" evidence="1">
    <location>
        <begin position="1"/>
        <end position="26"/>
    </location>
</feature>
<reference evidence="2 3" key="1">
    <citation type="submission" date="2017-03" db="EMBL/GenBank/DDBJ databases">
        <title>Genome of the blue death feigning beetle - Asbolus verrucosus.</title>
        <authorList>
            <person name="Rider S.D."/>
        </authorList>
    </citation>
    <scope>NUCLEOTIDE SEQUENCE [LARGE SCALE GENOMIC DNA]</scope>
    <source>
        <strain evidence="2">Butters</strain>
        <tissue evidence="2">Head and leg muscle</tissue>
    </source>
</reference>
<dbReference type="Proteomes" id="UP000292052">
    <property type="component" value="Unassembled WGS sequence"/>
</dbReference>